<name>A0A8H7R166_9FUNG</name>
<evidence type="ECO:0000313" key="1">
    <source>
        <dbReference type="EMBL" id="KAG2202579.1"/>
    </source>
</evidence>
<organism evidence="1 2">
    <name type="scientific">Mucor saturninus</name>
    <dbReference type="NCBI Taxonomy" id="64648"/>
    <lineage>
        <taxon>Eukaryota</taxon>
        <taxon>Fungi</taxon>
        <taxon>Fungi incertae sedis</taxon>
        <taxon>Mucoromycota</taxon>
        <taxon>Mucoromycotina</taxon>
        <taxon>Mucoromycetes</taxon>
        <taxon>Mucorales</taxon>
        <taxon>Mucorineae</taxon>
        <taxon>Mucoraceae</taxon>
        <taxon>Mucor</taxon>
    </lineage>
</organism>
<gene>
    <name evidence="1" type="ORF">INT47_012573</name>
</gene>
<dbReference type="SUPFAM" id="SSF52058">
    <property type="entry name" value="L domain-like"/>
    <property type="match status" value="1"/>
</dbReference>
<comment type="caution">
    <text evidence="1">The sequence shown here is derived from an EMBL/GenBank/DDBJ whole genome shotgun (WGS) entry which is preliminary data.</text>
</comment>
<evidence type="ECO:0008006" key="3">
    <source>
        <dbReference type="Google" id="ProtNLM"/>
    </source>
</evidence>
<keyword evidence="2" id="KW-1185">Reference proteome</keyword>
<dbReference type="OrthoDB" id="2253871at2759"/>
<reference evidence="1" key="1">
    <citation type="submission" date="2020-12" db="EMBL/GenBank/DDBJ databases">
        <title>Metabolic potential, ecology and presence of endohyphal bacteria is reflected in genomic diversity of Mucoromycotina.</title>
        <authorList>
            <person name="Muszewska A."/>
            <person name="Okrasinska A."/>
            <person name="Steczkiewicz K."/>
            <person name="Drgas O."/>
            <person name="Orlowska M."/>
            <person name="Perlinska-Lenart U."/>
            <person name="Aleksandrzak-Piekarczyk T."/>
            <person name="Szatraj K."/>
            <person name="Zielenkiewicz U."/>
            <person name="Pilsyk S."/>
            <person name="Malc E."/>
            <person name="Mieczkowski P."/>
            <person name="Kruszewska J.S."/>
            <person name="Biernat P."/>
            <person name="Pawlowska J."/>
        </authorList>
    </citation>
    <scope>NUCLEOTIDE SEQUENCE</scope>
    <source>
        <strain evidence="1">WA0000017839</strain>
    </source>
</reference>
<evidence type="ECO:0000313" key="2">
    <source>
        <dbReference type="Proteomes" id="UP000603453"/>
    </source>
</evidence>
<sequence>MSNWGQLPTKVLTEIFKLLKLTHLDKLEFPQRVSQQMLVCKNWCRIAKTFLYKDVTMLSVKQQDTFLRCMTRDSTGMNQLVHSFKAFDENTNSKLEEDLGLILNALPNLQQLHARPKKGRFFARLLLELYSSSDRPIQLARIPDYYTEMEDDVKMYQYAIWALKKTLRRMVLPDWCVQPYHITTPLEEFKNLTHLELRVFHVSQLFQMAVIIFPQCPNLTHLHIARDAKLQPIKDEQQITAMIDLGHFQPAFHIAMLKIDTSVVTFSPYSMYMLMVLFPKLDSWLMYTNMNNKDYYQYDPISRKIPIEAWVQFLTYVNKIKSFHGLHLAISSLHQVLKEISSSTGFCKEISVKYDEWRLASDNQNDPILDILPSGIHDMDRTCDYKKHGTIISYFQNNDISELPHVSLIEQIGFQLERLTLDLGTISDHLMLFHILSDYDKKSLGRFINLIFKHCPVLRALVIRRVFLVLCDDNDIEAPLSFKFLHLQECVIYQRTNFLVDLSRRLPFRLEWMAIERCDFTKEANAWPHVNMPFTMLGCLFISREYWSMSKYARMVIKIAKASQKPLYFCLNDKHKLESLSGQEAFEIYAKNETSYVIQITCADIEKLLIRVFGSPVLIFPKEKVEYIDGQHYINSTTEFRHVQI</sequence>
<dbReference type="AlphaFoldDB" id="A0A8H7R166"/>
<proteinExistence type="predicted"/>
<dbReference type="EMBL" id="JAEPRD010000059">
    <property type="protein sequence ID" value="KAG2202579.1"/>
    <property type="molecule type" value="Genomic_DNA"/>
</dbReference>
<dbReference type="Proteomes" id="UP000603453">
    <property type="component" value="Unassembled WGS sequence"/>
</dbReference>
<protein>
    <recommendedName>
        <fullName evidence="3">F-box domain-containing protein</fullName>
    </recommendedName>
</protein>
<accession>A0A8H7R166</accession>